<name>A0A6C0KPX5_9ZZZZ</name>
<sequence>MSDIKSPQLEYLPCGGVISTAFVFQTVSFQNAANSVYVQKSTADALYLSSNPITPKTYTFKTYYERMQYIIGRQATAKGASGY</sequence>
<protein>
    <submittedName>
        <fullName evidence="1">Uncharacterized protein</fullName>
    </submittedName>
</protein>
<dbReference type="AlphaFoldDB" id="A0A6C0KPX5"/>
<organism evidence="1">
    <name type="scientific">viral metagenome</name>
    <dbReference type="NCBI Taxonomy" id="1070528"/>
    <lineage>
        <taxon>unclassified sequences</taxon>
        <taxon>metagenomes</taxon>
        <taxon>organismal metagenomes</taxon>
    </lineage>
</organism>
<dbReference type="EMBL" id="MN740931">
    <property type="protein sequence ID" value="QHU18434.1"/>
    <property type="molecule type" value="Genomic_DNA"/>
</dbReference>
<proteinExistence type="predicted"/>
<accession>A0A6C0KPX5</accession>
<evidence type="ECO:0000313" key="1">
    <source>
        <dbReference type="EMBL" id="QHU18434.1"/>
    </source>
</evidence>
<reference evidence="1" key="1">
    <citation type="journal article" date="2020" name="Nature">
        <title>Giant virus diversity and host interactions through global metagenomics.</title>
        <authorList>
            <person name="Schulz F."/>
            <person name="Roux S."/>
            <person name="Paez-Espino D."/>
            <person name="Jungbluth S."/>
            <person name="Walsh D.A."/>
            <person name="Denef V.J."/>
            <person name="McMahon K.D."/>
            <person name="Konstantinidis K.T."/>
            <person name="Eloe-Fadrosh E.A."/>
            <person name="Kyrpides N.C."/>
            <person name="Woyke T."/>
        </authorList>
    </citation>
    <scope>NUCLEOTIDE SEQUENCE</scope>
    <source>
        <strain evidence="1">GVMAG-S-3300013006-138</strain>
    </source>
</reference>